<evidence type="ECO:0000256" key="9">
    <source>
        <dbReference type="ARBA" id="ARBA00023136"/>
    </source>
</evidence>
<evidence type="ECO:0000256" key="13">
    <source>
        <dbReference type="SAM" id="Phobius"/>
    </source>
</evidence>
<dbReference type="InterPro" id="IPR033122">
    <property type="entry name" value="LETM1-like_RBD"/>
</dbReference>
<evidence type="ECO:0000259" key="15">
    <source>
        <dbReference type="PROSITE" id="PS50222"/>
    </source>
</evidence>
<evidence type="ECO:0000256" key="10">
    <source>
        <dbReference type="ARBA" id="ARBA00031360"/>
    </source>
</evidence>
<evidence type="ECO:0000256" key="2">
    <source>
        <dbReference type="ARBA" id="ARBA00009584"/>
    </source>
</evidence>
<comment type="similarity">
    <text evidence="2">Belongs to the LETM1 family.</text>
</comment>
<keyword evidence="5 13" id="KW-0812">Transmembrane</keyword>
<evidence type="ECO:0000256" key="14">
    <source>
        <dbReference type="SAM" id="SignalP"/>
    </source>
</evidence>
<dbReference type="GO" id="GO:0030003">
    <property type="term" value="P:intracellular monoatomic cation homeostasis"/>
    <property type="evidence" value="ECO:0007669"/>
    <property type="project" value="TreeGrafter"/>
</dbReference>
<dbReference type="Proteomes" id="UP000525078">
    <property type="component" value="Unassembled WGS sequence"/>
</dbReference>
<protein>
    <recommendedName>
        <fullName evidence="3">Mitochondrial proton/calcium exchanger protein</fullName>
    </recommendedName>
    <alternativeName>
        <fullName evidence="10">Leucine zipper-EF-hand-containing transmembrane protein 1</fullName>
    </alternativeName>
</protein>
<evidence type="ECO:0000256" key="4">
    <source>
        <dbReference type="ARBA" id="ARBA00022449"/>
    </source>
</evidence>
<keyword evidence="4" id="KW-0813">Transport</keyword>
<feature type="region of interest" description="Disordered" evidence="12">
    <location>
        <begin position="650"/>
        <end position="670"/>
    </location>
</feature>
<dbReference type="GO" id="GO:0005509">
    <property type="term" value="F:calcium ion binding"/>
    <property type="evidence" value="ECO:0007669"/>
    <property type="project" value="InterPro"/>
</dbReference>
<feature type="domain" description="EF-hand" evidence="15">
    <location>
        <begin position="794"/>
        <end position="829"/>
    </location>
</feature>
<feature type="transmembrane region" description="Helical" evidence="13">
    <location>
        <begin position="377"/>
        <end position="400"/>
    </location>
</feature>
<dbReference type="SUPFAM" id="SSF47473">
    <property type="entry name" value="EF-hand"/>
    <property type="match status" value="1"/>
</dbReference>
<keyword evidence="9 13" id="KW-0472">Membrane</keyword>
<proteinExistence type="inferred from homology"/>
<evidence type="ECO:0000256" key="3">
    <source>
        <dbReference type="ARBA" id="ARBA00020557"/>
    </source>
</evidence>
<dbReference type="InterPro" id="IPR044202">
    <property type="entry name" value="LETM1/MDM38-like"/>
</dbReference>
<feature type="region of interest" description="Disordered" evidence="12">
    <location>
        <begin position="237"/>
        <end position="259"/>
    </location>
</feature>
<dbReference type="PANTHER" id="PTHR14009:SF1">
    <property type="entry name" value="MITOCHONDRIAL PROTON_CALCIUM EXCHANGER PROTEIN"/>
    <property type="match status" value="1"/>
</dbReference>
<evidence type="ECO:0000259" key="16">
    <source>
        <dbReference type="PROSITE" id="PS51758"/>
    </source>
</evidence>
<dbReference type="InterPro" id="IPR011992">
    <property type="entry name" value="EF-hand-dom_pair"/>
</dbReference>
<dbReference type="Gene3D" id="1.10.238.10">
    <property type="entry name" value="EF-hand"/>
    <property type="match status" value="1"/>
</dbReference>
<dbReference type="GO" id="GO:0005743">
    <property type="term" value="C:mitochondrial inner membrane"/>
    <property type="evidence" value="ECO:0007669"/>
    <property type="project" value="UniProtKB-SubCell"/>
</dbReference>
<sequence>MGSKYSNLIIFIVICGIGIGNCSSETESEILPTPTPWPHQFHSILMMNYTGTLQIIDLWYDWSNGRNYNIIQHQLGNVLYDLEWNNGTSFFFYDDQQEKCRSTQLEVGILRPNWLDGANYLGQRHVDGFLCNVWEKVEFIWYYEDVVSKRPVHWEFYTGRNAHVMTFEVGAVLEDSKWQAPPDCFQSESHHQNPLTLPQHNFFLSNGIGREHFGSSMGVMQTLQSIRYYSTGMAGQPEFENGRHGNEQQVSGQKKEASPEECDEAVEGLSTVKAKAKAKQIQDSPKSDKTVMMRMWTVLLGIGPALKAVASMSREDWAKKLIHWKDEFKSTMQHYWLGTKLLWADVRISSRLLLKLASGKSLSRRERQQLTRTTADIFRLVPFAVFIIVPFMEFLLPVFLKLFPNMLPSTFKDKMKEQEELKRKLNARIEYAKFLQDTVKEMAKEIKTSRSGEVKQTAEDLDEFMNKVRTGERVANDEILGFAKLFNDELTLDNISRPRLVNMCKYMGISPFGTDAYLRYMLRKRLQQIKEDDKMIQAEGVESLSERELILACRERGILGTRSVEEMREELHDWLDLSLNYSVPSSLLILSRAFSVHGKVKPEEAVQATLSSLPDEVVDTVGVTTLPSEDSVSERRRKLEYLEMQEELIKEEEEKEEEEQAKLKESASKQTDVALEEMTIPTAREAQEQAKAKALEKQGQLCELSRALAVLASASSVRLEREKFLKLVKKEVDLYNHMVEKEGTDGEEEAKKAYKAARKDSNLAAETALGDKASSALIDRVDAMLQKLEKEIDDVDAKIGDRWQLLDRDYDGKVTPEEVASAAMYLKDTLGKEGIQELISNLSKDQEGKILVEDIIRLGGLTEDTDTIEEKKA</sequence>
<comment type="subcellular location">
    <subcellularLocation>
        <location evidence="1">Mitochondrion inner membrane</location>
        <topology evidence="1">Single-pass membrane protein</topology>
    </subcellularLocation>
</comment>
<dbReference type="GO" id="GO:0043022">
    <property type="term" value="F:ribosome binding"/>
    <property type="evidence" value="ECO:0007669"/>
    <property type="project" value="InterPro"/>
</dbReference>
<evidence type="ECO:0000313" key="18">
    <source>
        <dbReference type="Proteomes" id="UP000525078"/>
    </source>
</evidence>
<evidence type="ECO:0000256" key="5">
    <source>
        <dbReference type="ARBA" id="ARBA00022692"/>
    </source>
</evidence>
<organism evidence="17 18">
    <name type="scientific">Cannabis sativa</name>
    <name type="common">Hemp</name>
    <name type="synonym">Marijuana</name>
    <dbReference type="NCBI Taxonomy" id="3483"/>
    <lineage>
        <taxon>Eukaryota</taxon>
        <taxon>Viridiplantae</taxon>
        <taxon>Streptophyta</taxon>
        <taxon>Embryophyta</taxon>
        <taxon>Tracheophyta</taxon>
        <taxon>Spermatophyta</taxon>
        <taxon>Magnoliopsida</taxon>
        <taxon>eudicotyledons</taxon>
        <taxon>Gunneridae</taxon>
        <taxon>Pentapetalae</taxon>
        <taxon>rosids</taxon>
        <taxon>fabids</taxon>
        <taxon>Rosales</taxon>
        <taxon>Cannabaceae</taxon>
        <taxon>Cannabis</taxon>
    </lineage>
</organism>
<keyword evidence="8 11" id="KW-0496">Mitochondrion</keyword>
<evidence type="ECO:0000256" key="8">
    <source>
        <dbReference type="ARBA" id="ARBA00023128"/>
    </source>
</evidence>
<feature type="domain" description="Letm1 RBD" evidence="16">
    <location>
        <begin position="423"/>
        <end position="688"/>
    </location>
</feature>
<keyword evidence="4" id="KW-0050">Antiport</keyword>
<feature type="chain" id="PRO_5029886464" description="Mitochondrial proton/calcium exchanger protein" evidence="14">
    <location>
        <begin position="25"/>
        <end position="873"/>
    </location>
</feature>
<keyword evidence="6" id="KW-0999">Mitochondrion inner membrane</keyword>
<evidence type="ECO:0000256" key="12">
    <source>
        <dbReference type="SAM" id="MobiDB-lite"/>
    </source>
</evidence>
<dbReference type="Pfam" id="PF07766">
    <property type="entry name" value="LETM1_RBD"/>
    <property type="match status" value="1"/>
</dbReference>
<dbReference type="InterPro" id="IPR002048">
    <property type="entry name" value="EF_hand_dom"/>
</dbReference>
<feature type="compositionally biased region" description="Acidic residues" evidence="12">
    <location>
        <begin position="650"/>
        <end position="659"/>
    </location>
</feature>
<dbReference type="PROSITE" id="PS51758">
    <property type="entry name" value="LETM1_RBD"/>
    <property type="match status" value="1"/>
</dbReference>
<evidence type="ECO:0000256" key="6">
    <source>
        <dbReference type="ARBA" id="ARBA00022792"/>
    </source>
</evidence>
<dbReference type="AlphaFoldDB" id="A0A7J6G1G6"/>
<reference evidence="17 18" key="1">
    <citation type="journal article" date="2020" name="bioRxiv">
        <title>Sequence and annotation of 42 cannabis genomes reveals extensive copy number variation in cannabinoid synthesis and pathogen resistance genes.</title>
        <authorList>
            <person name="Mckernan K.J."/>
            <person name="Helbert Y."/>
            <person name="Kane L.T."/>
            <person name="Ebling H."/>
            <person name="Zhang L."/>
            <person name="Liu B."/>
            <person name="Eaton Z."/>
            <person name="Mclaughlin S."/>
            <person name="Kingan S."/>
            <person name="Baybayan P."/>
            <person name="Concepcion G."/>
            <person name="Jordan M."/>
            <person name="Riva A."/>
            <person name="Barbazuk W."/>
            <person name="Harkins T."/>
        </authorList>
    </citation>
    <scope>NUCLEOTIDE SEQUENCE [LARGE SCALE GENOMIC DNA]</scope>
    <source>
        <strain evidence="18">cv. Jamaican Lion 4</strain>
        <tissue evidence="17">Leaf</tissue>
    </source>
</reference>
<dbReference type="PANTHER" id="PTHR14009">
    <property type="entry name" value="LEUCINE ZIPPER-EF-HAND CONTAINING TRANSMEMBRANE PROTEIN"/>
    <property type="match status" value="1"/>
</dbReference>
<feature type="signal peptide" evidence="14">
    <location>
        <begin position="1"/>
        <end position="24"/>
    </location>
</feature>
<keyword evidence="7 13" id="KW-1133">Transmembrane helix</keyword>
<evidence type="ECO:0000256" key="11">
    <source>
        <dbReference type="PROSITE-ProRule" id="PRU01094"/>
    </source>
</evidence>
<keyword evidence="14" id="KW-0732">Signal</keyword>
<name>A0A7J6G1G6_CANSA</name>
<dbReference type="GO" id="GO:0015297">
    <property type="term" value="F:antiporter activity"/>
    <property type="evidence" value="ECO:0007669"/>
    <property type="project" value="UniProtKB-KW"/>
</dbReference>
<gene>
    <name evidence="17" type="ORF">F8388_025702</name>
</gene>
<dbReference type="PROSITE" id="PS50222">
    <property type="entry name" value="EF_HAND_2"/>
    <property type="match status" value="1"/>
</dbReference>
<evidence type="ECO:0000313" key="17">
    <source>
        <dbReference type="EMBL" id="KAF4376831.1"/>
    </source>
</evidence>
<accession>A0A7J6G1G6</accession>
<dbReference type="EMBL" id="JAATIP010000084">
    <property type="protein sequence ID" value="KAF4376831.1"/>
    <property type="molecule type" value="Genomic_DNA"/>
</dbReference>
<evidence type="ECO:0000256" key="7">
    <source>
        <dbReference type="ARBA" id="ARBA00022989"/>
    </source>
</evidence>
<comment type="caution">
    <text evidence="17">The sequence shown here is derived from an EMBL/GenBank/DDBJ whole genome shotgun (WGS) entry which is preliminary data.</text>
</comment>
<evidence type="ECO:0000256" key="1">
    <source>
        <dbReference type="ARBA" id="ARBA00004434"/>
    </source>
</evidence>